<dbReference type="AlphaFoldDB" id="F6G7D3"/>
<reference evidence="2 3" key="1">
    <citation type="journal article" date="2011" name="J. Bacteriol.">
        <title>Complete genome sequence of the plant pathogen Ralstonia solanacearum strain Po82.</title>
        <authorList>
            <person name="Xu J."/>
            <person name="Zheng H.J."/>
            <person name="Liu L."/>
            <person name="Pan Z.C."/>
            <person name="Prior P."/>
            <person name="Tang B."/>
            <person name="Xu J.S."/>
            <person name="Zhang H."/>
            <person name="Tian Q."/>
            <person name="Zhang L.Q."/>
            <person name="Feng J."/>
        </authorList>
    </citation>
    <scope>NUCLEOTIDE SEQUENCE [LARGE SCALE GENOMIC DNA]</scope>
    <source>
        <strain evidence="3">Po82</strain>
    </source>
</reference>
<gene>
    <name evidence="2" type="ordered locus">RSPO_m00228</name>
</gene>
<protein>
    <submittedName>
        <fullName evidence="2">Uncharacterized protein</fullName>
    </submittedName>
</protein>
<evidence type="ECO:0000313" key="2">
    <source>
        <dbReference type="EMBL" id="AEG70869.1"/>
    </source>
</evidence>
<dbReference type="KEGG" id="rsn:RSPO_m00228"/>
<dbReference type="Proteomes" id="UP000007953">
    <property type="component" value="Plasmid megaplasmid"/>
</dbReference>
<feature type="compositionally biased region" description="Pro residues" evidence="1">
    <location>
        <begin position="47"/>
        <end position="56"/>
    </location>
</feature>
<evidence type="ECO:0000313" key="3">
    <source>
        <dbReference type="Proteomes" id="UP000007953"/>
    </source>
</evidence>
<dbReference type="EMBL" id="CP002820">
    <property type="protein sequence ID" value="AEG70869.1"/>
    <property type="molecule type" value="Genomic_DNA"/>
</dbReference>
<dbReference type="HOGENOM" id="CLU_1460162_0_0_4"/>
<feature type="compositionally biased region" description="Low complexity" evidence="1">
    <location>
        <begin position="37"/>
        <end position="46"/>
    </location>
</feature>
<evidence type="ECO:0000256" key="1">
    <source>
        <dbReference type="SAM" id="MobiDB-lite"/>
    </source>
</evidence>
<name>F6G7D3_RALS8</name>
<feature type="region of interest" description="Disordered" evidence="1">
    <location>
        <begin position="37"/>
        <end position="57"/>
    </location>
</feature>
<keyword evidence="2" id="KW-0614">Plasmid</keyword>
<accession>F6G7D3</accession>
<geneLocation type="plasmid" evidence="3"/>
<organism evidence="2 3">
    <name type="scientific">Ralstonia solanacearum (strain Po82)</name>
    <dbReference type="NCBI Taxonomy" id="1031711"/>
    <lineage>
        <taxon>Bacteria</taxon>
        <taxon>Pseudomonadati</taxon>
        <taxon>Pseudomonadota</taxon>
        <taxon>Betaproteobacteria</taxon>
        <taxon>Burkholderiales</taxon>
        <taxon>Burkholderiaceae</taxon>
        <taxon>Ralstonia</taxon>
        <taxon>Ralstonia solanacearum species complex</taxon>
    </lineage>
</organism>
<sequence>MTASAQATLNSLNTLLNIVIINQVTSAVMDVIKAVTTQSASSTPTTPTTPPSPPTPATYWNELYQQMVQTYPCDTPASSTCPDVTVNNAQAQQRAAQQAMVLIFAKTLDQQGTNAQDAASFESTWSANDQQNLKQGLTNVTNTNGIPSMIKYMSTYPITGNPSAVVAVIAETNIFNSVVNYCFTE</sequence>
<proteinExistence type="predicted"/>
<dbReference type="PATRIC" id="fig|1031711.3.peg.3490"/>